<dbReference type="EMBL" id="CM037154">
    <property type="protein sequence ID" value="KAH7860494.1"/>
    <property type="molecule type" value="Genomic_DNA"/>
</dbReference>
<sequence length="235" mass="25270">MPPPQNTWQSFPGFDSSGSQQWRANMPSQNTWQSSSYTVGIPVAQSVPRQFGDFSRPVGDNTTRQPYSSTPMPQAHFTGYFGQGDVVTPTSVYGQRNGFSGSGQNGQRTGFSGYNQFGQFGIGDASSGSTYMGDSPPGVYPTAPQPPWFFDSGATNHITNSLHNITQPQPSHSSEGVLVGNGSTLQVTHTSAGSDAQYITKLIEDLKIRGPQNAGLVLEARKRQFCSLDLHLTSP</sequence>
<dbReference type="Proteomes" id="UP000828048">
    <property type="component" value="Chromosome 4"/>
</dbReference>
<gene>
    <name evidence="1" type="ORF">Vadar_014012</name>
</gene>
<reference evidence="1 2" key="1">
    <citation type="journal article" date="2021" name="Hortic Res">
        <title>High-quality reference genome and annotation aids understanding of berry development for evergreen blueberry (Vaccinium darrowii).</title>
        <authorList>
            <person name="Yu J."/>
            <person name="Hulse-Kemp A.M."/>
            <person name="Babiker E."/>
            <person name="Staton M."/>
        </authorList>
    </citation>
    <scope>NUCLEOTIDE SEQUENCE [LARGE SCALE GENOMIC DNA]</scope>
    <source>
        <strain evidence="2">cv. NJ 8807/NJ 8810</strain>
        <tissue evidence="1">Young leaf</tissue>
    </source>
</reference>
<comment type="caution">
    <text evidence="1">The sequence shown here is derived from an EMBL/GenBank/DDBJ whole genome shotgun (WGS) entry which is preliminary data.</text>
</comment>
<evidence type="ECO:0000313" key="2">
    <source>
        <dbReference type="Proteomes" id="UP000828048"/>
    </source>
</evidence>
<keyword evidence="2" id="KW-1185">Reference proteome</keyword>
<organism evidence="1 2">
    <name type="scientific">Vaccinium darrowii</name>
    <dbReference type="NCBI Taxonomy" id="229202"/>
    <lineage>
        <taxon>Eukaryota</taxon>
        <taxon>Viridiplantae</taxon>
        <taxon>Streptophyta</taxon>
        <taxon>Embryophyta</taxon>
        <taxon>Tracheophyta</taxon>
        <taxon>Spermatophyta</taxon>
        <taxon>Magnoliopsida</taxon>
        <taxon>eudicotyledons</taxon>
        <taxon>Gunneridae</taxon>
        <taxon>Pentapetalae</taxon>
        <taxon>asterids</taxon>
        <taxon>Ericales</taxon>
        <taxon>Ericaceae</taxon>
        <taxon>Vaccinioideae</taxon>
        <taxon>Vaccinieae</taxon>
        <taxon>Vaccinium</taxon>
    </lineage>
</organism>
<name>A0ACB7Z453_9ERIC</name>
<accession>A0ACB7Z453</accession>
<evidence type="ECO:0000313" key="1">
    <source>
        <dbReference type="EMBL" id="KAH7860494.1"/>
    </source>
</evidence>
<proteinExistence type="predicted"/>
<protein>
    <submittedName>
        <fullName evidence="1">Uncharacterized protein</fullName>
    </submittedName>
</protein>